<dbReference type="InterPro" id="IPR036412">
    <property type="entry name" value="HAD-like_sf"/>
</dbReference>
<sequence>MLKTVAFDFRHANATVWGEGQATRCPNAALTPLFYQITHSSTWFEYEKGLILKEESHKRLADELGVPKLEISNAIEALPHLSLAPGLTALQAEFPSVQFIAVGNISPENMACLQIREPQISVFPSCHLAERLPHAGYSRKLIGSSQIEPSQTLYVSCVSGYLAAAQTAGLQTLLYEDEIQCVSDIRKLCSDPTEKGLSFLKSRARRLHLQTSEGKHLMDVYAQLLILEGLNDESLVYLPCGQPPFNWLYDDAEKKVEVFSKPPCTDTNCVGLSTLQHITAERRNHLMDQMLKFRDSDGIILAYFSSKLVRLDLVSAINALALFHEFGRGEEVQETEDWVFKSLRRRAHQHGSHYYPSPDIVLLFVSRLLLKAPNLSPRFQMVLRDCVLERKEAPGNSLSLAARLICAAHCGVRDDAAVRTLVIRQKEDGSWPAGAIYKSPQSGAVCYHQGLTTAWAIQAIREQAAVAIDCF</sequence>
<name>A0A8H6PQD0_9EURO</name>
<comment type="caution">
    <text evidence="2">The sequence shown here is derived from an EMBL/GenBank/DDBJ whole genome shotgun (WGS) entry which is preliminary data.</text>
</comment>
<dbReference type="OrthoDB" id="2012566at2759"/>
<organism evidence="2 4">
    <name type="scientific">Aspergillus hiratsukae</name>
    <dbReference type="NCBI Taxonomy" id="1194566"/>
    <lineage>
        <taxon>Eukaryota</taxon>
        <taxon>Fungi</taxon>
        <taxon>Dikarya</taxon>
        <taxon>Ascomycota</taxon>
        <taxon>Pezizomycotina</taxon>
        <taxon>Eurotiomycetes</taxon>
        <taxon>Eurotiomycetidae</taxon>
        <taxon>Eurotiales</taxon>
        <taxon>Aspergillaceae</taxon>
        <taxon>Aspergillus</taxon>
        <taxon>Aspergillus subgen. Fumigati</taxon>
    </lineage>
</organism>
<dbReference type="AlphaFoldDB" id="A0A8H6PQD0"/>
<gene>
    <name evidence="1" type="ORF">CNMCM5793_007724</name>
    <name evidence="2" type="ORF">CNMCM6106_006123</name>
</gene>
<dbReference type="Gene3D" id="3.40.50.1000">
    <property type="entry name" value="HAD superfamily/HAD-like"/>
    <property type="match status" value="1"/>
</dbReference>
<dbReference type="SUPFAM" id="SSF56784">
    <property type="entry name" value="HAD-like"/>
    <property type="match status" value="1"/>
</dbReference>
<protein>
    <submittedName>
        <fullName evidence="2">Uncharacterized protein</fullName>
    </submittedName>
</protein>
<proteinExistence type="predicted"/>
<reference evidence="2" key="1">
    <citation type="submission" date="2020-06" db="EMBL/GenBank/DDBJ databases">
        <title>Draft genome sequences of strains closely related to Aspergillus parafelis and Aspergillus hiratsukae.</title>
        <authorList>
            <person name="Dos Santos R.A.C."/>
            <person name="Rivero-Menendez O."/>
            <person name="Steenwyk J.L."/>
            <person name="Mead M.E."/>
            <person name="Goldman G.H."/>
            <person name="Alastruey-Izquierdo A."/>
            <person name="Rokas A."/>
        </authorList>
    </citation>
    <scope>NUCLEOTIDE SEQUENCE</scope>
    <source>
        <strain evidence="1">CNM-CM5793</strain>
        <strain evidence="2">CNM-CM6106</strain>
    </source>
</reference>
<evidence type="ECO:0000313" key="1">
    <source>
        <dbReference type="EMBL" id="KAF7114146.1"/>
    </source>
</evidence>
<evidence type="ECO:0000313" key="2">
    <source>
        <dbReference type="EMBL" id="KAF7159030.1"/>
    </source>
</evidence>
<keyword evidence="3" id="KW-1185">Reference proteome</keyword>
<dbReference type="EMBL" id="JACBAD010002126">
    <property type="protein sequence ID" value="KAF7114146.1"/>
    <property type="molecule type" value="Genomic_DNA"/>
</dbReference>
<dbReference type="EMBL" id="JACBAF010002281">
    <property type="protein sequence ID" value="KAF7159030.1"/>
    <property type="molecule type" value="Genomic_DNA"/>
</dbReference>
<evidence type="ECO:0000313" key="4">
    <source>
        <dbReference type="Proteomes" id="UP000662466"/>
    </source>
</evidence>
<dbReference type="Proteomes" id="UP000662466">
    <property type="component" value="Unassembled WGS sequence"/>
</dbReference>
<dbReference type="InterPro" id="IPR023214">
    <property type="entry name" value="HAD_sf"/>
</dbReference>
<dbReference type="Gene3D" id="1.10.150.240">
    <property type="entry name" value="Putative phosphatase, domain 2"/>
    <property type="match status" value="1"/>
</dbReference>
<evidence type="ECO:0000313" key="3">
    <source>
        <dbReference type="Proteomes" id="UP000630445"/>
    </source>
</evidence>
<dbReference type="InterPro" id="IPR023198">
    <property type="entry name" value="PGP-like_dom2"/>
</dbReference>
<dbReference type="Proteomes" id="UP000630445">
    <property type="component" value="Unassembled WGS sequence"/>
</dbReference>
<accession>A0A8H6PQD0</accession>